<feature type="compositionally biased region" description="Low complexity" evidence="1">
    <location>
        <begin position="140"/>
        <end position="151"/>
    </location>
</feature>
<accession>A0AA35X609</accession>
<evidence type="ECO:0000256" key="1">
    <source>
        <dbReference type="SAM" id="MobiDB-lite"/>
    </source>
</evidence>
<protein>
    <submittedName>
        <fullName evidence="2">Uncharacterized protein</fullName>
    </submittedName>
</protein>
<sequence length="183" mass="20492">LSESPTDFFRDWNLQKARKETCGDLLAWCRADCFKGREEKRGNEEKTGEIYQLTLLLVRGKMYEQCEQIIARRCGNAGSGEQSKKKKTSSIQDLPSWLQTRPDSVFQETPRLVQVMEAGWDPGANTLSGAPPALQPNKFTSEPPSESTTPTLPAKETKTKAKREVKTTRLEQKEGGVSASVER</sequence>
<dbReference type="Proteomes" id="UP001174909">
    <property type="component" value="Unassembled WGS sequence"/>
</dbReference>
<feature type="non-terminal residue" evidence="2">
    <location>
        <position position="183"/>
    </location>
</feature>
<gene>
    <name evidence="2" type="ORF">GBAR_LOCUS21731</name>
</gene>
<keyword evidence="3" id="KW-1185">Reference proteome</keyword>
<name>A0AA35X609_GEOBA</name>
<comment type="caution">
    <text evidence="2">The sequence shown here is derived from an EMBL/GenBank/DDBJ whole genome shotgun (WGS) entry which is preliminary data.</text>
</comment>
<evidence type="ECO:0000313" key="3">
    <source>
        <dbReference type="Proteomes" id="UP001174909"/>
    </source>
</evidence>
<proteinExistence type="predicted"/>
<dbReference type="EMBL" id="CASHTH010003024">
    <property type="protein sequence ID" value="CAI8039072.1"/>
    <property type="molecule type" value="Genomic_DNA"/>
</dbReference>
<feature type="compositionally biased region" description="Polar residues" evidence="1">
    <location>
        <begin position="89"/>
        <end position="102"/>
    </location>
</feature>
<feature type="region of interest" description="Disordered" evidence="1">
    <location>
        <begin position="77"/>
        <end position="105"/>
    </location>
</feature>
<organism evidence="2 3">
    <name type="scientific">Geodia barretti</name>
    <name type="common">Barrett's horny sponge</name>
    <dbReference type="NCBI Taxonomy" id="519541"/>
    <lineage>
        <taxon>Eukaryota</taxon>
        <taxon>Metazoa</taxon>
        <taxon>Porifera</taxon>
        <taxon>Demospongiae</taxon>
        <taxon>Heteroscleromorpha</taxon>
        <taxon>Tetractinellida</taxon>
        <taxon>Astrophorina</taxon>
        <taxon>Geodiidae</taxon>
        <taxon>Geodia</taxon>
    </lineage>
</organism>
<reference evidence="2" key="1">
    <citation type="submission" date="2023-03" db="EMBL/GenBank/DDBJ databases">
        <authorList>
            <person name="Steffen K."/>
            <person name="Cardenas P."/>
        </authorList>
    </citation>
    <scope>NUCLEOTIDE SEQUENCE</scope>
</reference>
<dbReference type="AlphaFoldDB" id="A0AA35X609"/>
<feature type="non-terminal residue" evidence="2">
    <location>
        <position position="1"/>
    </location>
</feature>
<feature type="region of interest" description="Disordered" evidence="1">
    <location>
        <begin position="121"/>
        <end position="183"/>
    </location>
</feature>
<evidence type="ECO:0000313" key="2">
    <source>
        <dbReference type="EMBL" id="CAI8039072.1"/>
    </source>
</evidence>
<feature type="compositionally biased region" description="Basic and acidic residues" evidence="1">
    <location>
        <begin position="155"/>
        <end position="174"/>
    </location>
</feature>